<comment type="cofactor">
    <cofactor evidence="1">
        <name>FMN</name>
        <dbReference type="ChEBI" id="CHEBI:58210"/>
    </cofactor>
</comment>
<dbReference type="InterPro" id="IPR001155">
    <property type="entry name" value="OxRdtase_FMN_N"/>
</dbReference>
<gene>
    <name evidence="5" type="ORF">QH73_0013680</name>
</gene>
<dbReference type="Proteomes" id="UP000031532">
    <property type="component" value="Unassembled WGS sequence"/>
</dbReference>
<dbReference type="InterPro" id="IPR045247">
    <property type="entry name" value="Oye-like"/>
</dbReference>
<dbReference type="GO" id="GO:0005829">
    <property type="term" value="C:cytosol"/>
    <property type="evidence" value="ECO:0007669"/>
    <property type="project" value="UniProtKB-ARBA"/>
</dbReference>
<dbReference type="InterPro" id="IPR013785">
    <property type="entry name" value="Aldolase_TIM"/>
</dbReference>
<name>A0A9X5E7Z3_9CYAN</name>
<dbReference type="OrthoDB" id="9772736at2"/>
<protein>
    <submittedName>
        <fullName evidence="5">Alkene reductase</fullName>
    </submittedName>
</protein>
<comment type="similarity">
    <text evidence="2">Belongs to the NADH:flavin oxidoreductase/NADH oxidase family.</text>
</comment>
<evidence type="ECO:0000313" key="5">
    <source>
        <dbReference type="EMBL" id="NHC35697.1"/>
    </source>
</evidence>
<dbReference type="AlphaFoldDB" id="A0A9X5E7Z3"/>
<evidence type="ECO:0000259" key="4">
    <source>
        <dbReference type="Pfam" id="PF00724"/>
    </source>
</evidence>
<keyword evidence="3" id="KW-0560">Oxidoreductase</keyword>
<dbReference type="GO" id="GO:0016628">
    <property type="term" value="F:oxidoreductase activity, acting on the CH-CH group of donors, NAD or NADP as acceptor"/>
    <property type="evidence" value="ECO:0007669"/>
    <property type="project" value="UniProtKB-ARBA"/>
</dbReference>
<proteinExistence type="inferred from homology"/>
<sequence>MNTNIDLFSPVRLGRYELPNRMVMAPLTRNRAGEGNVPRELNAEYYAQRVSAGLIITEATQVSPQGLGYPFTPGIHSQEQVEGWRLVTKAVHDRGGKIFLQLWHVGRISHPDLQLNGALPVAPSAIAPSEGMASTYEGQKPYVTPRALETAEIPGIVEQYRQGAKNALAAGFDGVEIHSANGYLLDQFLHDGSNHRTDEYGGSIENRARLLMEVTEAVVSVWGADRVGVRLSPSGTFGSVYDSDLKALFTYVVDALNQFELAYLHLVEPRVAGNETVENPTSELSSKYFRPIYKGTLISAGGYDRESGNTVLASGDADLVAYGRLFISNPDLPQRFALNAQLNPYDRSSFYGGDERGYTDYPSLELQAAG</sequence>
<dbReference type="EMBL" id="JTJC03000003">
    <property type="protein sequence ID" value="NHC35697.1"/>
    <property type="molecule type" value="Genomic_DNA"/>
</dbReference>
<dbReference type="PANTHER" id="PTHR22893:SF98">
    <property type="entry name" value="OXIDOREDUCTASE"/>
    <property type="match status" value="1"/>
</dbReference>
<accession>A0A9X5E7Z3</accession>
<organism evidence="5 6">
    <name type="scientific">Scytonema millei VB511283</name>
    <dbReference type="NCBI Taxonomy" id="1245923"/>
    <lineage>
        <taxon>Bacteria</taxon>
        <taxon>Bacillati</taxon>
        <taxon>Cyanobacteriota</taxon>
        <taxon>Cyanophyceae</taxon>
        <taxon>Nostocales</taxon>
        <taxon>Scytonemataceae</taxon>
        <taxon>Scytonema</taxon>
    </lineage>
</organism>
<feature type="domain" description="NADH:flavin oxidoreductase/NADH oxidase N-terminal" evidence="4">
    <location>
        <begin position="6"/>
        <end position="340"/>
    </location>
</feature>
<dbReference type="NCBIfam" id="NF007899">
    <property type="entry name" value="PRK10605.1"/>
    <property type="match status" value="1"/>
</dbReference>
<evidence type="ECO:0000256" key="1">
    <source>
        <dbReference type="ARBA" id="ARBA00001917"/>
    </source>
</evidence>
<dbReference type="FunFam" id="3.20.20.70:FF:000059">
    <property type="entry name" value="N-ethylmaleimide reductase, FMN-linked"/>
    <property type="match status" value="1"/>
</dbReference>
<evidence type="ECO:0000313" key="6">
    <source>
        <dbReference type="Proteomes" id="UP000031532"/>
    </source>
</evidence>
<dbReference type="SUPFAM" id="SSF51395">
    <property type="entry name" value="FMN-linked oxidoreductases"/>
    <property type="match status" value="1"/>
</dbReference>
<evidence type="ECO:0000256" key="2">
    <source>
        <dbReference type="ARBA" id="ARBA00005979"/>
    </source>
</evidence>
<reference evidence="5 6" key="1">
    <citation type="journal article" date="2015" name="Genome Announc.">
        <title>Draft Genome Sequence of the Terrestrial Cyanobacterium Scytonema millei VB511283, Isolated from Eastern India.</title>
        <authorList>
            <person name="Sen D."/>
            <person name="Chandrababunaidu M.M."/>
            <person name="Singh D."/>
            <person name="Sanghi N."/>
            <person name="Ghorai A."/>
            <person name="Mishra G.P."/>
            <person name="Madduluri M."/>
            <person name="Adhikary S.P."/>
            <person name="Tripathy S."/>
        </authorList>
    </citation>
    <scope>NUCLEOTIDE SEQUENCE [LARGE SCALE GENOMIC DNA]</scope>
    <source>
        <strain evidence="5 6">VB511283</strain>
    </source>
</reference>
<dbReference type="CDD" id="cd02933">
    <property type="entry name" value="OYE_like_FMN"/>
    <property type="match status" value="1"/>
</dbReference>
<keyword evidence="6" id="KW-1185">Reference proteome</keyword>
<dbReference type="GO" id="GO:0010181">
    <property type="term" value="F:FMN binding"/>
    <property type="evidence" value="ECO:0007669"/>
    <property type="project" value="InterPro"/>
</dbReference>
<dbReference type="RefSeq" id="WP_039713344.1">
    <property type="nucleotide sequence ID" value="NZ_JTJC03000003.1"/>
</dbReference>
<evidence type="ECO:0000256" key="3">
    <source>
        <dbReference type="ARBA" id="ARBA00023002"/>
    </source>
</evidence>
<dbReference type="Pfam" id="PF00724">
    <property type="entry name" value="Oxidored_FMN"/>
    <property type="match status" value="1"/>
</dbReference>
<dbReference type="Gene3D" id="3.20.20.70">
    <property type="entry name" value="Aldolase class I"/>
    <property type="match status" value="1"/>
</dbReference>
<comment type="caution">
    <text evidence="5">The sequence shown here is derived from an EMBL/GenBank/DDBJ whole genome shotgun (WGS) entry which is preliminary data.</text>
</comment>
<dbReference type="PANTHER" id="PTHR22893">
    <property type="entry name" value="NADH OXIDOREDUCTASE-RELATED"/>
    <property type="match status" value="1"/>
</dbReference>